<dbReference type="InterPro" id="IPR020103">
    <property type="entry name" value="PsdUridine_synth_cat_dom_sf"/>
</dbReference>
<dbReference type="AlphaFoldDB" id="A0A4P8XZX1"/>
<dbReference type="Pfam" id="PF00849">
    <property type="entry name" value="PseudoU_synth_2"/>
    <property type="match status" value="1"/>
</dbReference>
<dbReference type="KEGG" id="ruj:E5Z56_10150"/>
<keyword evidence="4" id="KW-0413">Isomerase</keyword>
<dbReference type="RefSeq" id="WP_138157683.1">
    <property type="nucleotide sequence ID" value="NZ_CP039381.1"/>
</dbReference>
<dbReference type="InterPro" id="IPR006225">
    <property type="entry name" value="PsdUridine_synth_RluC/D"/>
</dbReference>
<evidence type="ECO:0000256" key="2">
    <source>
        <dbReference type="ARBA" id="ARBA00010876"/>
    </source>
</evidence>
<evidence type="ECO:0000256" key="3">
    <source>
        <dbReference type="PIRSR" id="PIRSR606225-1"/>
    </source>
</evidence>
<dbReference type="GO" id="GO:0009982">
    <property type="term" value="F:pseudouridine synthase activity"/>
    <property type="evidence" value="ECO:0007669"/>
    <property type="project" value="InterPro"/>
</dbReference>
<dbReference type="EC" id="5.4.99.-" evidence="4"/>
<comment type="similarity">
    <text evidence="2 4">Belongs to the pseudouridine synthase RluA family.</text>
</comment>
<sequence length="288" mass="33036">MSRKNLTFIVPIEYDNKNCKEFLKYYCNISARLITRLVRTKMGITRDNQLLRTIDNVYVGDKVVINLPNDSNEITPTKGELNVIYEDDYILVVDKPPLMPVHPTKNHQTDTLANIVRYYSLNKNEDYTFRAINRIDRDTSGLVVIAKNRFVANKIKSLYKEYTAVCCGNIVEDGTVNKNIKLKEDSKMVREVSDDGAKAVTHYKVIDRSPSYTEILCTLETGRTHQIRCHMSYLGYPLAGDDLYGGSLEHISRQALHCSKVIFAHPISNEKIVLESNVPFDIKYLLKY</sequence>
<dbReference type="OrthoDB" id="9807829at2"/>
<proteinExistence type="inferred from homology"/>
<gene>
    <name evidence="6" type="ORF">E5Z56_10150</name>
</gene>
<dbReference type="InterPro" id="IPR050188">
    <property type="entry name" value="RluA_PseudoU_synthase"/>
</dbReference>
<dbReference type="PANTHER" id="PTHR21600">
    <property type="entry name" value="MITOCHONDRIAL RNA PSEUDOURIDINE SYNTHASE"/>
    <property type="match status" value="1"/>
</dbReference>
<comment type="catalytic activity">
    <reaction evidence="1 4">
        <text>a uridine in RNA = a pseudouridine in RNA</text>
        <dbReference type="Rhea" id="RHEA:48348"/>
        <dbReference type="Rhea" id="RHEA-COMP:12068"/>
        <dbReference type="Rhea" id="RHEA-COMP:12069"/>
        <dbReference type="ChEBI" id="CHEBI:65314"/>
        <dbReference type="ChEBI" id="CHEBI:65315"/>
    </reaction>
</comment>
<dbReference type="SUPFAM" id="SSF55120">
    <property type="entry name" value="Pseudouridine synthase"/>
    <property type="match status" value="1"/>
</dbReference>
<feature type="domain" description="Pseudouridine synthase RsuA/RluA-like" evidence="5">
    <location>
        <begin position="90"/>
        <end position="232"/>
    </location>
</feature>
<evidence type="ECO:0000313" key="7">
    <source>
        <dbReference type="Proteomes" id="UP000301475"/>
    </source>
</evidence>
<dbReference type="Proteomes" id="UP000301475">
    <property type="component" value="Chromosome"/>
</dbReference>
<evidence type="ECO:0000259" key="5">
    <source>
        <dbReference type="Pfam" id="PF00849"/>
    </source>
</evidence>
<comment type="function">
    <text evidence="4">Responsible for synthesis of pseudouridine from uracil.</text>
</comment>
<evidence type="ECO:0000313" key="6">
    <source>
        <dbReference type="EMBL" id="QCT07690.1"/>
    </source>
</evidence>
<dbReference type="EMBL" id="CP039381">
    <property type="protein sequence ID" value="QCT07690.1"/>
    <property type="molecule type" value="Genomic_DNA"/>
</dbReference>
<dbReference type="NCBIfam" id="TIGR00005">
    <property type="entry name" value="rluA_subfam"/>
    <property type="match status" value="1"/>
</dbReference>
<evidence type="ECO:0000256" key="4">
    <source>
        <dbReference type="RuleBase" id="RU362028"/>
    </source>
</evidence>
<dbReference type="PANTHER" id="PTHR21600:SF35">
    <property type="entry name" value="PSEUDOURIDINE SYNTHASE"/>
    <property type="match status" value="1"/>
</dbReference>
<dbReference type="GO" id="GO:0000455">
    <property type="term" value="P:enzyme-directed rRNA pseudouridine synthesis"/>
    <property type="evidence" value="ECO:0007669"/>
    <property type="project" value="TreeGrafter"/>
</dbReference>
<feature type="active site" evidence="3">
    <location>
        <position position="136"/>
    </location>
</feature>
<dbReference type="PROSITE" id="PS01129">
    <property type="entry name" value="PSI_RLU"/>
    <property type="match status" value="1"/>
</dbReference>
<reference evidence="6 7" key="1">
    <citation type="submission" date="2019-04" db="EMBL/GenBank/DDBJ databases">
        <authorList>
            <person name="Embree M."/>
            <person name="Gaffney J.R."/>
        </authorList>
    </citation>
    <scope>NUCLEOTIDE SEQUENCE [LARGE SCALE GENOMIC DNA]</scope>
    <source>
        <strain evidence="6 7">JE7A12</strain>
    </source>
</reference>
<evidence type="ECO:0000256" key="1">
    <source>
        <dbReference type="ARBA" id="ARBA00000073"/>
    </source>
</evidence>
<dbReference type="Gene3D" id="3.30.2350.10">
    <property type="entry name" value="Pseudouridine synthase"/>
    <property type="match status" value="1"/>
</dbReference>
<dbReference type="InterPro" id="IPR006145">
    <property type="entry name" value="PsdUridine_synth_RsuA/RluA"/>
</dbReference>
<protein>
    <recommendedName>
        <fullName evidence="4">Pseudouridine synthase</fullName>
        <ecNumber evidence="4">5.4.99.-</ecNumber>
    </recommendedName>
</protein>
<name>A0A4P8XZX1_9FIRM</name>
<dbReference type="CDD" id="cd02869">
    <property type="entry name" value="PseudoU_synth_RluA_like"/>
    <property type="match status" value="1"/>
</dbReference>
<accession>A0A4P8XZX1</accession>
<dbReference type="GO" id="GO:0003723">
    <property type="term" value="F:RNA binding"/>
    <property type="evidence" value="ECO:0007669"/>
    <property type="project" value="InterPro"/>
</dbReference>
<organism evidence="6 7">
    <name type="scientific">Ruminococcus bovis</name>
    <dbReference type="NCBI Taxonomy" id="2564099"/>
    <lineage>
        <taxon>Bacteria</taxon>
        <taxon>Bacillati</taxon>
        <taxon>Bacillota</taxon>
        <taxon>Clostridia</taxon>
        <taxon>Eubacteriales</taxon>
        <taxon>Oscillospiraceae</taxon>
        <taxon>Ruminococcus</taxon>
    </lineage>
</organism>
<keyword evidence="7" id="KW-1185">Reference proteome</keyword>
<dbReference type="InterPro" id="IPR006224">
    <property type="entry name" value="PsdUridine_synth_RluA-like_CS"/>
</dbReference>
<dbReference type="GO" id="GO:0140098">
    <property type="term" value="F:catalytic activity, acting on RNA"/>
    <property type="evidence" value="ECO:0007669"/>
    <property type="project" value="UniProtKB-ARBA"/>
</dbReference>